<dbReference type="AlphaFoldDB" id="A0A7J0CNY6"/>
<feature type="region of interest" description="Disordered" evidence="1">
    <location>
        <begin position="110"/>
        <end position="135"/>
    </location>
</feature>
<comment type="caution">
    <text evidence="2">The sequence shown here is derived from an EMBL/GenBank/DDBJ whole genome shotgun (WGS) entry which is preliminary data.</text>
</comment>
<evidence type="ECO:0000313" key="2">
    <source>
        <dbReference type="EMBL" id="GFN03427.1"/>
    </source>
</evidence>
<reference evidence="2 3" key="1">
    <citation type="submission" date="2020-05" db="EMBL/GenBank/DDBJ databases">
        <title>Whole genome shotgun sequence of Streptomyces microflavus NBRC 13062.</title>
        <authorList>
            <person name="Komaki H."/>
            <person name="Tamura T."/>
        </authorList>
    </citation>
    <scope>NUCLEOTIDE SEQUENCE [LARGE SCALE GENOMIC DNA]</scope>
    <source>
        <strain evidence="2 3">NBRC 13062</strain>
    </source>
</reference>
<proteinExistence type="predicted"/>
<name>A0A7J0CNY6_STRMI</name>
<protein>
    <submittedName>
        <fullName evidence="2">Uncharacterized protein</fullName>
    </submittedName>
</protein>
<feature type="region of interest" description="Disordered" evidence="1">
    <location>
        <begin position="1"/>
        <end position="20"/>
    </location>
</feature>
<dbReference type="EMBL" id="BLWD01000001">
    <property type="protein sequence ID" value="GFN03427.1"/>
    <property type="molecule type" value="Genomic_DNA"/>
</dbReference>
<accession>A0A7J0CNY6</accession>
<feature type="compositionally biased region" description="Basic and acidic residues" evidence="1">
    <location>
        <begin position="110"/>
        <end position="119"/>
    </location>
</feature>
<organism evidence="2 3">
    <name type="scientific">Streptomyces microflavus</name>
    <name type="common">Streptomyces lipmanii</name>
    <dbReference type="NCBI Taxonomy" id="1919"/>
    <lineage>
        <taxon>Bacteria</taxon>
        <taxon>Bacillati</taxon>
        <taxon>Actinomycetota</taxon>
        <taxon>Actinomycetes</taxon>
        <taxon>Kitasatosporales</taxon>
        <taxon>Streptomycetaceae</taxon>
        <taxon>Streptomyces</taxon>
    </lineage>
</organism>
<evidence type="ECO:0000256" key="1">
    <source>
        <dbReference type="SAM" id="MobiDB-lite"/>
    </source>
</evidence>
<evidence type="ECO:0000313" key="3">
    <source>
        <dbReference type="Proteomes" id="UP000498740"/>
    </source>
</evidence>
<dbReference type="Proteomes" id="UP000498740">
    <property type="component" value="Unassembled WGS sequence"/>
</dbReference>
<gene>
    <name evidence="2" type="ORF">Smic_19830</name>
</gene>
<sequence>MAEVGEVPHSHPYGSVVIGRDEGGADPLVVAVDQDERHTALGERGVPCRVGRGVGVQPGQEDDAADAPLHELFDQLVLGGAAGELGAEHGGVAVPGQHLFDGLRERREDRVGEFGRHQADQSGAALRCRSRTGRS</sequence>